<evidence type="ECO:0000313" key="1">
    <source>
        <dbReference type="EMBL" id="NIK89106.1"/>
    </source>
</evidence>
<dbReference type="Proteomes" id="UP000570514">
    <property type="component" value="Unassembled WGS sequence"/>
</dbReference>
<gene>
    <name evidence="1" type="ORF">FHS83_002424</name>
</gene>
<proteinExistence type="predicted"/>
<dbReference type="EMBL" id="JAASRM010000001">
    <property type="protein sequence ID" value="NIK89106.1"/>
    <property type="molecule type" value="Genomic_DNA"/>
</dbReference>
<reference evidence="1 2" key="1">
    <citation type="submission" date="2020-03" db="EMBL/GenBank/DDBJ databases">
        <title>Genomic Encyclopedia of Type Strains, Phase IV (KMG-IV): sequencing the most valuable type-strain genomes for metagenomic binning, comparative biology and taxonomic classification.</title>
        <authorList>
            <person name="Goeker M."/>
        </authorList>
    </citation>
    <scope>NUCLEOTIDE SEQUENCE [LARGE SCALE GENOMIC DNA]</scope>
    <source>
        <strain evidence="1 2">DSM 19867</strain>
    </source>
</reference>
<keyword evidence="2" id="KW-1185">Reference proteome</keyword>
<protein>
    <submittedName>
        <fullName evidence="1">Uncharacterized protein</fullName>
    </submittedName>
</protein>
<dbReference type="RefSeq" id="WP_167083225.1">
    <property type="nucleotide sequence ID" value="NZ_BAAADC010000001.1"/>
</dbReference>
<organism evidence="1 2">
    <name type="scientific">Rhizomicrobium palustre</name>
    <dbReference type="NCBI Taxonomy" id="189966"/>
    <lineage>
        <taxon>Bacteria</taxon>
        <taxon>Pseudomonadati</taxon>
        <taxon>Pseudomonadota</taxon>
        <taxon>Alphaproteobacteria</taxon>
        <taxon>Micropepsales</taxon>
        <taxon>Micropepsaceae</taxon>
        <taxon>Rhizomicrobium</taxon>
    </lineage>
</organism>
<sequence>MFSVLIRKKLFVSPVHAASRPAEGEPRLRSGKKLAGIWEHGDHGRPTLRWKALG</sequence>
<comment type="caution">
    <text evidence="1">The sequence shown here is derived from an EMBL/GenBank/DDBJ whole genome shotgun (WGS) entry which is preliminary data.</text>
</comment>
<accession>A0A846N090</accession>
<evidence type="ECO:0000313" key="2">
    <source>
        <dbReference type="Proteomes" id="UP000570514"/>
    </source>
</evidence>
<dbReference type="AlphaFoldDB" id="A0A846N090"/>
<name>A0A846N090_9PROT</name>